<evidence type="ECO:0000313" key="10">
    <source>
        <dbReference type="EMBL" id="KAJ8450917.1"/>
    </source>
</evidence>
<keyword evidence="11" id="KW-1185">Reference proteome</keyword>
<keyword evidence="3 8" id="KW-0813">Transport</keyword>
<dbReference type="Pfam" id="PF01496">
    <property type="entry name" value="V_ATPase_I"/>
    <property type="match status" value="1"/>
</dbReference>
<name>A0A9Q1KYM0_9CARY</name>
<dbReference type="GO" id="GO:0046961">
    <property type="term" value="F:proton-transporting ATPase activity, rotational mechanism"/>
    <property type="evidence" value="ECO:0007669"/>
    <property type="project" value="InterPro"/>
</dbReference>
<evidence type="ECO:0000256" key="8">
    <source>
        <dbReference type="RuleBase" id="RU361189"/>
    </source>
</evidence>
<dbReference type="InterPro" id="IPR002490">
    <property type="entry name" value="V-ATPase_116kDa_su"/>
</dbReference>
<accession>A0A9Q1KYM0</accession>
<comment type="function">
    <text evidence="8">Essential component of the vacuolar proton pump (V-ATPase), a multimeric enzyme that catalyzes the translocation of protons across the membranes. Required for assembly and activity of the V-ATPase.</text>
</comment>
<keyword evidence="4" id="KW-0812">Transmembrane</keyword>
<comment type="subcellular location">
    <subcellularLocation>
        <location evidence="1">Membrane</location>
        <topology evidence="1">Multi-pass membrane protein</topology>
    </subcellularLocation>
</comment>
<proteinExistence type="inferred from homology"/>
<sequence length="247" mass="27844">MGCCPPMDLMRSEPMQLVQLIIPLESSHLTVSYLGDLGLIQFKDLNSEKSPFQRTYASQIKKCGEMARRLRYFKEQMVNAGVSPPTESFARSEINVDDLEVKLGELEAELTEMNSNNEKLQRAYNELVEYKLVLEKAGEFFHSAQRNAAAQQMKSDSPHAEESLDTPLLLDQDKSADTSKQVQLGFLTGLVPRDKSMAFERISFRATRGNVFVRQASVENPVIDPASGDKVEIYILSVLLVYNLQLF</sequence>
<keyword evidence="7" id="KW-0472">Membrane</keyword>
<dbReference type="GO" id="GO:0033179">
    <property type="term" value="C:proton-transporting V-type ATPase, V0 domain"/>
    <property type="evidence" value="ECO:0007669"/>
    <property type="project" value="InterPro"/>
</dbReference>
<dbReference type="AlphaFoldDB" id="A0A9Q1KYM0"/>
<dbReference type="Proteomes" id="UP001153076">
    <property type="component" value="Unassembled WGS sequence"/>
</dbReference>
<gene>
    <name evidence="10" type="ORF">Cgig2_032542</name>
</gene>
<evidence type="ECO:0000256" key="6">
    <source>
        <dbReference type="ARBA" id="ARBA00023065"/>
    </source>
</evidence>
<keyword evidence="6 8" id="KW-0406">Ion transport</keyword>
<dbReference type="GO" id="GO:0007035">
    <property type="term" value="P:vacuolar acidification"/>
    <property type="evidence" value="ECO:0007669"/>
    <property type="project" value="TreeGrafter"/>
</dbReference>
<evidence type="ECO:0000256" key="9">
    <source>
        <dbReference type="SAM" id="Coils"/>
    </source>
</evidence>
<evidence type="ECO:0000256" key="5">
    <source>
        <dbReference type="ARBA" id="ARBA00022989"/>
    </source>
</evidence>
<evidence type="ECO:0000256" key="1">
    <source>
        <dbReference type="ARBA" id="ARBA00004141"/>
    </source>
</evidence>
<evidence type="ECO:0000256" key="7">
    <source>
        <dbReference type="ARBA" id="ARBA00023136"/>
    </source>
</evidence>
<protein>
    <recommendedName>
        <fullName evidence="8">V-type proton ATPase subunit a</fullName>
    </recommendedName>
</protein>
<keyword evidence="9" id="KW-0175">Coiled coil</keyword>
<keyword evidence="8" id="KW-0375">Hydrogen ion transport</keyword>
<comment type="caution">
    <text evidence="10">The sequence shown here is derived from an EMBL/GenBank/DDBJ whole genome shotgun (WGS) entry which is preliminary data.</text>
</comment>
<dbReference type="GO" id="GO:0051117">
    <property type="term" value="F:ATPase binding"/>
    <property type="evidence" value="ECO:0007669"/>
    <property type="project" value="TreeGrafter"/>
</dbReference>
<evidence type="ECO:0000313" key="11">
    <source>
        <dbReference type="Proteomes" id="UP001153076"/>
    </source>
</evidence>
<dbReference type="EMBL" id="JAKOGI010000012">
    <property type="protein sequence ID" value="KAJ8450917.1"/>
    <property type="molecule type" value="Genomic_DNA"/>
</dbReference>
<feature type="coiled-coil region" evidence="9">
    <location>
        <begin position="89"/>
        <end position="130"/>
    </location>
</feature>
<evidence type="ECO:0000256" key="3">
    <source>
        <dbReference type="ARBA" id="ARBA00022448"/>
    </source>
</evidence>
<keyword evidence="5" id="KW-1133">Transmembrane helix</keyword>
<dbReference type="OrthoDB" id="1692590at2759"/>
<reference evidence="10" key="1">
    <citation type="submission" date="2022-04" db="EMBL/GenBank/DDBJ databases">
        <title>Carnegiea gigantea Genome sequencing and assembly v2.</title>
        <authorList>
            <person name="Copetti D."/>
            <person name="Sanderson M.J."/>
            <person name="Burquez A."/>
            <person name="Wojciechowski M.F."/>
        </authorList>
    </citation>
    <scope>NUCLEOTIDE SEQUENCE</scope>
    <source>
        <strain evidence="10">SGP5-SGP5p</strain>
        <tissue evidence="10">Aerial part</tissue>
    </source>
</reference>
<dbReference type="PANTHER" id="PTHR11629:SF112">
    <property type="entry name" value="V-TYPE PROTON ATPASE SUBUNIT A3"/>
    <property type="match status" value="1"/>
</dbReference>
<comment type="similarity">
    <text evidence="2 8">Belongs to the V-ATPase 116 kDa subunit family.</text>
</comment>
<organism evidence="10 11">
    <name type="scientific">Carnegiea gigantea</name>
    <dbReference type="NCBI Taxonomy" id="171969"/>
    <lineage>
        <taxon>Eukaryota</taxon>
        <taxon>Viridiplantae</taxon>
        <taxon>Streptophyta</taxon>
        <taxon>Embryophyta</taxon>
        <taxon>Tracheophyta</taxon>
        <taxon>Spermatophyta</taxon>
        <taxon>Magnoliopsida</taxon>
        <taxon>eudicotyledons</taxon>
        <taxon>Gunneridae</taxon>
        <taxon>Pentapetalae</taxon>
        <taxon>Caryophyllales</taxon>
        <taxon>Cactineae</taxon>
        <taxon>Cactaceae</taxon>
        <taxon>Cactoideae</taxon>
        <taxon>Echinocereeae</taxon>
        <taxon>Carnegiea</taxon>
    </lineage>
</organism>
<dbReference type="GO" id="GO:0016471">
    <property type="term" value="C:vacuolar proton-transporting V-type ATPase complex"/>
    <property type="evidence" value="ECO:0007669"/>
    <property type="project" value="TreeGrafter"/>
</dbReference>
<evidence type="ECO:0000256" key="4">
    <source>
        <dbReference type="ARBA" id="ARBA00022692"/>
    </source>
</evidence>
<dbReference type="PANTHER" id="PTHR11629">
    <property type="entry name" value="VACUOLAR PROTON ATPASES"/>
    <property type="match status" value="1"/>
</dbReference>
<evidence type="ECO:0000256" key="2">
    <source>
        <dbReference type="ARBA" id="ARBA00009904"/>
    </source>
</evidence>